<evidence type="ECO:0000313" key="2">
    <source>
        <dbReference type="EMBL" id="GGK31739.1"/>
    </source>
</evidence>
<keyword evidence="3" id="KW-1185">Reference proteome</keyword>
<feature type="compositionally biased region" description="Basic and acidic residues" evidence="1">
    <location>
        <begin position="231"/>
        <end position="240"/>
    </location>
</feature>
<protein>
    <submittedName>
        <fullName evidence="2">Uncharacterized protein</fullName>
    </submittedName>
</protein>
<feature type="compositionally biased region" description="Gly residues" evidence="1">
    <location>
        <begin position="10"/>
        <end position="27"/>
    </location>
</feature>
<name>A0ABQ2F164_9ACTN</name>
<comment type="caution">
    <text evidence="2">The sequence shown here is derived from an EMBL/GenBank/DDBJ whole genome shotgun (WGS) entry which is preliminary data.</text>
</comment>
<gene>
    <name evidence="2" type="ORF">GCM10011583_74420</name>
</gene>
<dbReference type="EMBL" id="BMMV01000048">
    <property type="protein sequence ID" value="GGK31739.1"/>
    <property type="molecule type" value="Genomic_DNA"/>
</dbReference>
<organism evidence="2 3">
    <name type="scientific">Streptomyces camponoticapitis</name>
    <dbReference type="NCBI Taxonomy" id="1616125"/>
    <lineage>
        <taxon>Bacteria</taxon>
        <taxon>Bacillati</taxon>
        <taxon>Actinomycetota</taxon>
        <taxon>Actinomycetes</taxon>
        <taxon>Kitasatosporales</taxon>
        <taxon>Streptomycetaceae</taxon>
        <taxon>Streptomyces</taxon>
    </lineage>
</organism>
<feature type="region of interest" description="Disordered" evidence="1">
    <location>
        <begin position="1"/>
        <end position="58"/>
    </location>
</feature>
<reference evidence="3" key="1">
    <citation type="journal article" date="2019" name="Int. J. Syst. Evol. Microbiol.">
        <title>The Global Catalogue of Microorganisms (GCM) 10K type strain sequencing project: providing services to taxonomists for standard genome sequencing and annotation.</title>
        <authorList>
            <consortium name="The Broad Institute Genomics Platform"/>
            <consortium name="The Broad Institute Genome Sequencing Center for Infectious Disease"/>
            <person name="Wu L."/>
            <person name="Ma J."/>
        </authorList>
    </citation>
    <scope>NUCLEOTIDE SEQUENCE [LARGE SCALE GENOMIC DNA]</scope>
    <source>
        <strain evidence="3">CGMCC 4.7275</strain>
    </source>
</reference>
<accession>A0ABQ2F164</accession>
<proteinExistence type="predicted"/>
<dbReference type="Proteomes" id="UP000660265">
    <property type="component" value="Unassembled WGS sequence"/>
</dbReference>
<evidence type="ECO:0000256" key="1">
    <source>
        <dbReference type="SAM" id="MobiDB-lite"/>
    </source>
</evidence>
<feature type="region of interest" description="Disordered" evidence="1">
    <location>
        <begin position="231"/>
        <end position="252"/>
    </location>
</feature>
<evidence type="ECO:0000313" key="3">
    <source>
        <dbReference type="Proteomes" id="UP000660265"/>
    </source>
</evidence>
<sequence>MSEDYDWDDGGTGGGDASPRSEGGGGYAASQAAGGRIHAGDLPATGADSQVSATDGESEDGWTTLRVAAAAGGGILVSAFLGAVGARLGEHSVQGTRDRLAQRRGRAGTREGEAAAHSAFLNAVGVLSAARASDGGVLRLSGANGTVILMHPSLPPKAIAQFARLDLADPEIAGLRISWEGPVGGYDVHGVWAESRDVWATSYKRVRVEDSGQERALRYVWNDRVQLWRRRSDEPFRPGDDGGTGTSGSSTP</sequence>